<dbReference type="Proteomes" id="UP001230188">
    <property type="component" value="Unassembled WGS sequence"/>
</dbReference>
<sequence>MGGSSSKESDGNEEHNPDSSSMSYWSIMRQGYDELVNAIIRPPRAEYDVERLGPTCFTFCGRTYRRTDLVLVNPRGLALQCSHWEPVDRPEEALPCVVFMHGNSSARLEGLNQLSVCLGYGFTLFAFDCAGSGKSEGKYVSLGWFEKDDLRIVVDHLRGSGTTSSIAVWGRSMGAVTGLLYQVQDAEMRNGQMSVNAMVLDSPFADFCQLAEELVAKGRERGVVVPSLVTRMALSMLAASVKSVAGFDINDLCAIKCVHKCTLPALFICAKRDDFIGTHHTQSLHDEYGGPKFIIVADGDHNTLRSSQSMLAVGSFLQRELNVPKSWMMVEAVPLFASMPWRPLGAGSNPGRTYFAADGAVPDQGVGFSRDKVDMVHQKIGAAMGEIGYAAAPASSSSASSRDVATASKQRAPQPTFEEQQWCLDQAHYYCNRGNTLEESGKIDAAIRAYRAAITYHAEFHDAHYNLGIALKNRGQVEEAIREYRRTIEIKPNHADAHNNLGVALEESGMVCDAIEAYKLAIKHNQNHSEAHCNLADALQSVGRIEEAIAEYHIAVAQNENGGDSDTINNLGVALEANGQIQDAIAAYTKAVEISPRHWDAQSNLADALQLQGDLDRAADVYSFILDHNPSNAQIASSLGNVLHAKEQHAEALAAYERAVKYNSSDTITWNNMGIVLQSMGRVDRAIAAYKAALAKDPSYSIAHYNLGVAYQSQKKLDEAIVAYRTAVKHRKCYADAFNNLGYALQEQGDLTGAIESYRAAIKIRPDFASAIANLKHALAELAKAAQAAQDRRAYQRPSRAGRSPAVEGRKKHKRQAPNSHEIDFVFSPGSPSRDSDDGPATSSRASTSSSSAVLLLEKRQCVDGKAAGHRGHQRHHHESSEQPTNERSAASAPCQRQQEQQQQQHTPQPNAADRPTQKAPAQKSPQRANATTSSMFTSIFGSGWSLF</sequence>
<dbReference type="InterPro" id="IPR029058">
    <property type="entry name" value="AB_hydrolase_fold"/>
</dbReference>
<feature type="compositionally biased region" description="Basic and acidic residues" evidence="2">
    <location>
        <begin position="7"/>
        <end position="17"/>
    </location>
</feature>
<evidence type="ECO:0000313" key="5">
    <source>
        <dbReference type="Proteomes" id="UP001230188"/>
    </source>
</evidence>
<protein>
    <recommendedName>
        <fullName evidence="3">Serine aminopeptidase S33 domain-containing protein</fullName>
    </recommendedName>
</protein>
<evidence type="ECO:0000256" key="1">
    <source>
        <dbReference type="PROSITE-ProRule" id="PRU00339"/>
    </source>
</evidence>
<dbReference type="Pfam" id="PF13432">
    <property type="entry name" value="TPR_16"/>
    <property type="match status" value="2"/>
</dbReference>
<dbReference type="InterPro" id="IPR019734">
    <property type="entry name" value="TPR_rpt"/>
</dbReference>
<feature type="repeat" description="TPR" evidence="1">
    <location>
        <begin position="735"/>
        <end position="768"/>
    </location>
</feature>
<dbReference type="Pfam" id="PF00515">
    <property type="entry name" value="TPR_1"/>
    <property type="match status" value="1"/>
</dbReference>
<comment type="caution">
    <text evidence="4">The sequence shown here is derived from an EMBL/GenBank/DDBJ whole genome shotgun (WGS) entry which is preliminary data.</text>
</comment>
<feature type="repeat" description="TPR" evidence="1">
    <location>
        <begin position="667"/>
        <end position="700"/>
    </location>
</feature>
<feature type="repeat" description="TPR" evidence="1">
    <location>
        <begin position="461"/>
        <end position="494"/>
    </location>
</feature>
<feature type="region of interest" description="Disordered" evidence="2">
    <location>
        <begin position="865"/>
        <end position="935"/>
    </location>
</feature>
<dbReference type="InterPro" id="IPR022742">
    <property type="entry name" value="Hydrolase_4"/>
</dbReference>
<feature type="repeat" description="TPR" evidence="1">
    <location>
        <begin position="701"/>
        <end position="734"/>
    </location>
</feature>
<keyword evidence="1" id="KW-0802">TPR repeat</keyword>
<feature type="domain" description="Serine aminopeptidase S33" evidence="3">
    <location>
        <begin position="119"/>
        <end position="210"/>
    </location>
</feature>
<reference evidence="4" key="1">
    <citation type="submission" date="2023-01" db="EMBL/GenBank/DDBJ databases">
        <title>Metagenome sequencing of chrysophaentin producing Chrysophaeum taylorii.</title>
        <authorList>
            <person name="Davison J."/>
            <person name="Bewley C."/>
        </authorList>
    </citation>
    <scope>NUCLEOTIDE SEQUENCE</scope>
    <source>
        <strain evidence="4">NIES-1699</strain>
    </source>
</reference>
<feature type="compositionally biased region" description="Low complexity" evidence="2">
    <location>
        <begin position="828"/>
        <end position="853"/>
    </location>
</feature>
<evidence type="ECO:0000313" key="4">
    <source>
        <dbReference type="EMBL" id="KAJ8600519.1"/>
    </source>
</evidence>
<dbReference type="EMBL" id="JAQMWT010000504">
    <property type="protein sequence ID" value="KAJ8600519.1"/>
    <property type="molecule type" value="Genomic_DNA"/>
</dbReference>
<proteinExistence type="predicted"/>
<dbReference type="Gene3D" id="3.40.50.1820">
    <property type="entry name" value="alpha/beta hydrolase"/>
    <property type="match status" value="1"/>
</dbReference>
<feature type="repeat" description="TPR" evidence="1">
    <location>
        <begin position="565"/>
        <end position="598"/>
    </location>
</feature>
<dbReference type="InterPro" id="IPR011990">
    <property type="entry name" value="TPR-like_helical_dom_sf"/>
</dbReference>
<dbReference type="SMART" id="SM00028">
    <property type="entry name" value="TPR"/>
    <property type="match status" value="10"/>
</dbReference>
<feature type="region of interest" description="Disordered" evidence="2">
    <location>
        <begin position="1"/>
        <end position="22"/>
    </location>
</feature>
<dbReference type="AlphaFoldDB" id="A0AAD7U9V4"/>
<dbReference type="Pfam" id="PF13431">
    <property type="entry name" value="TPR_17"/>
    <property type="match status" value="1"/>
</dbReference>
<name>A0AAD7U9V4_9STRA</name>
<dbReference type="PROSITE" id="PS50293">
    <property type="entry name" value="TPR_REGION"/>
    <property type="match status" value="2"/>
</dbReference>
<accession>A0AAD7U9V4</accession>
<dbReference type="Pfam" id="PF14559">
    <property type="entry name" value="TPR_19"/>
    <property type="match status" value="1"/>
</dbReference>
<dbReference type="PANTHER" id="PTHR43358:SF4">
    <property type="entry name" value="ALPHA_BETA HYDROLASE FOLD-1 DOMAIN-CONTAINING PROTEIN"/>
    <property type="match status" value="1"/>
</dbReference>
<dbReference type="PROSITE" id="PS50005">
    <property type="entry name" value="TPR"/>
    <property type="match status" value="6"/>
</dbReference>
<organism evidence="4 5">
    <name type="scientific">Chrysophaeum taylorii</name>
    <dbReference type="NCBI Taxonomy" id="2483200"/>
    <lineage>
        <taxon>Eukaryota</taxon>
        <taxon>Sar</taxon>
        <taxon>Stramenopiles</taxon>
        <taxon>Ochrophyta</taxon>
        <taxon>Pelagophyceae</taxon>
        <taxon>Pelagomonadales</taxon>
        <taxon>Pelagomonadaceae</taxon>
        <taxon>Chrysophaeum</taxon>
    </lineage>
</organism>
<dbReference type="SUPFAM" id="SSF53474">
    <property type="entry name" value="alpha/beta-Hydrolases"/>
    <property type="match status" value="1"/>
</dbReference>
<dbReference type="Gene3D" id="1.25.40.10">
    <property type="entry name" value="Tetratricopeptide repeat domain"/>
    <property type="match status" value="4"/>
</dbReference>
<dbReference type="Pfam" id="PF12146">
    <property type="entry name" value="Hydrolase_4"/>
    <property type="match status" value="1"/>
</dbReference>
<evidence type="ECO:0000256" key="2">
    <source>
        <dbReference type="SAM" id="MobiDB-lite"/>
    </source>
</evidence>
<feature type="region of interest" description="Disordered" evidence="2">
    <location>
        <begin position="790"/>
        <end position="853"/>
    </location>
</feature>
<feature type="compositionally biased region" description="Low complexity" evidence="2">
    <location>
        <begin position="896"/>
        <end position="905"/>
    </location>
</feature>
<gene>
    <name evidence="4" type="ORF">CTAYLR_009207</name>
</gene>
<feature type="compositionally biased region" description="Polar residues" evidence="2">
    <location>
        <begin position="924"/>
        <end position="935"/>
    </location>
</feature>
<feature type="compositionally biased region" description="Basic residues" evidence="2">
    <location>
        <begin position="868"/>
        <end position="878"/>
    </location>
</feature>
<dbReference type="InterPro" id="IPR052920">
    <property type="entry name" value="DNA-binding_regulatory"/>
</dbReference>
<evidence type="ECO:0000259" key="3">
    <source>
        <dbReference type="Pfam" id="PF12146"/>
    </source>
</evidence>
<feature type="repeat" description="TPR" evidence="1">
    <location>
        <begin position="633"/>
        <end position="666"/>
    </location>
</feature>
<dbReference type="PANTHER" id="PTHR43358">
    <property type="entry name" value="ALPHA/BETA-HYDROLASE"/>
    <property type="match status" value="1"/>
</dbReference>
<keyword evidence="5" id="KW-1185">Reference proteome</keyword>
<dbReference type="SUPFAM" id="SSF48452">
    <property type="entry name" value="TPR-like"/>
    <property type="match status" value="2"/>
</dbReference>
<dbReference type="Pfam" id="PF13181">
    <property type="entry name" value="TPR_8"/>
    <property type="match status" value="1"/>
</dbReference>